<keyword evidence="4" id="KW-0132">Cell division</keyword>
<feature type="domain" description="SOSEKI DIX-like" evidence="9">
    <location>
        <begin position="41"/>
        <end position="126"/>
    </location>
</feature>
<feature type="region of interest" description="Disordered" evidence="8">
    <location>
        <begin position="302"/>
        <end position="336"/>
    </location>
</feature>
<evidence type="ECO:0000256" key="8">
    <source>
        <dbReference type="SAM" id="MobiDB-lite"/>
    </source>
</evidence>
<feature type="region of interest" description="Disordered" evidence="8">
    <location>
        <begin position="199"/>
        <end position="237"/>
    </location>
</feature>
<evidence type="ECO:0000256" key="4">
    <source>
        <dbReference type="ARBA" id="ARBA00022618"/>
    </source>
</evidence>
<feature type="compositionally biased region" description="Polar residues" evidence="8">
    <location>
        <begin position="214"/>
        <end position="225"/>
    </location>
</feature>
<dbReference type="KEGG" id="smo:SELMODRAFT_413112"/>
<keyword evidence="2" id="KW-0217">Developmental protein</keyword>
<dbReference type="Gramene" id="EFJ26480">
    <property type="protein sequence ID" value="EFJ26480"/>
    <property type="gene ID" value="SELMODRAFT_413112"/>
</dbReference>
<evidence type="ECO:0000256" key="2">
    <source>
        <dbReference type="ARBA" id="ARBA00022473"/>
    </source>
</evidence>
<proteinExistence type="inferred from homology"/>
<evidence type="ECO:0000256" key="7">
    <source>
        <dbReference type="ARBA" id="ARBA00024211"/>
    </source>
</evidence>
<dbReference type="EMBL" id="GL377584">
    <property type="protein sequence ID" value="EFJ26480.1"/>
    <property type="molecule type" value="Genomic_DNA"/>
</dbReference>
<feature type="compositionally biased region" description="Basic and acidic residues" evidence="8">
    <location>
        <begin position="539"/>
        <end position="551"/>
    </location>
</feature>
<evidence type="ECO:0000256" key="5">
    <source>
        <dbReference type="ARBA" id="ARBA00023136"/>
    </source>
</evidence>
<dbReference type="GO" id="GO:0005886">
    <property type="term" value="C:plasma membrane"/>
    <property type="evidence" value="ECO:0007669"/>
    <property type="project" value="UniProtKB-SubCell"/>
</dbReference>
<feature type="region of interest" description="Disordered" evidence="8">
    <location>
        <begin position="1"/>
        <end position="20"/>
    </location>
</feature>
<dbReference type="PANTHER" id="PTHR31083:SF6">
    <property type="entry name" value="PROTEIN SOSEKI 3"/>
    <property type="match status" value="1"/>
</dbReference>
<evidence type="ECO:0000313" key="11">
    <source>
        <dbReference type="Proteomes" id="UP000001514"/>
    </source>
</evidence>
<reference evidence="10 11" key="1">
    <citation type="journal article" date="2011" name="Science">
        <title>The Selaginella genome identifies genetic changes associated with the evolution of vascular plants.</title>
        <authorList>
            <person name="Banks J.A."/>
            <person name="Nishiyama T."/>
            <person name="Hasebe M."/>
            <person name="Bowman J.L."/>
            <person name="Gribskov M."/>
            <person name="dePamphilis C."/>
            <person name="Albert V.A."/>
            <person name="Aono N."/>
            <person name="Aoyama T."/>
            <person name="Ambrose B.A."/>
            <person name="Ashton N.W."/>
            <person name="Axtell M.J."/>
            <person name="Barker E."/>
            <person name="Barker M.S."/>
            <person name="Bennetzen J.L."/>
            <person name="Bonawitz N.D."/>
            <person name="Chapple C."/>
            <person name="Cheng C."/>
            <person name="Correa L.G."/>
            <person name="Dacre M."/>
            <person name="DeBarry J."/>
            <person name="Dreyer I."/>
            <person name="Elias M."/>
            <person name="Engstrom E.M."/>
            <person name="Estelle M."/>
            <person name="Feng L."/>
            <person name="Finet C."/>
            <person name="Floyd S.K."/>
            <person name="Frommer W.B."/>
            <person name="Fujita T."/>
            <person name="Gramzow L."/>
            <person name="Gutensohn M."/>
            <person name="Harholt J."/>
            <person name="Hattori M."/>
            <person name="Heyl A."/>
            <person name="Hirai T."/>
            <person name="Hiwatashi Y."/>
            <person name="Ishikawa M."/>
            <person name="Iwata M."/>
            <person name="Karol K.G."/>
            <person name="Koehler B."/>
            <person name="Kolukisaoglu U."/>
            <person name="Kubo M."/>
            <person name="Kurata T."/>
            <person name="Lalonde S."/>
            <person name="Li K."/>
            <person name="Li Y."/>
            <person name="Litt A."/>
            <person name="Lyons E."/>
            <person name="Manning G."/>
            <person name="Maruyama T."/>
            <person name="Michael T.P."/>
            <person name="Mikami K."/>
            <person name="Miyazaki S."/>
            <person name="Morinaga S."/>
            <person name="Murata T."/>
            <person name="Mueller-Roeber B."/>
            <person name="Nelson D.R."/>
            <person name="Obara M."/>
            <person name="Oguri Y."/>
            <person name="Olmstead R.G."/>
            <person name="Onodera N."/>
            <person name="Petersen B.L."/>
            <person name="Pils B."/>
            <person name="Prigge M."/>
            <person name="Rensing S.A."/>
            <person name="Riano-Pachon D.M."/>
            <person name="Roberts A.W."/>
            <person name="Sato Y."/>
            <person name="Scheller H.V."/>
            <person name="Schulz B."/>
            <person name="Schulz C."/>
            <person name="Shakirov E.V."/>
            <person name="Shibagaki N."/>
            <person name="Shinohara N."/>
            <person name="Shippen D.E."/>
            <person name="Soerensen I."/>
            <person name="Sotooka R."/>
            <person name="Sugimoto N."/>
            <person name="Sugita M."/>
            <person name="Sumikawa N."/>
            <person name="Tanurdzic M."/>
            <person name="Theissen G."/>
            <person name="Ulvskov P."/>
            <person name="Wakazuki S."/>
            <person name="Weng J.K."/>
            <person name="Willats W.W."/>
            <person name="Wipf D."/>
            <person name="Wolf P.G."/>
            <person name="Yang L."/>
            <person name="Zimmer A.D."/>
            <person name="Zhu Q."/>
            <person name="Mitros T."/>
            <person name="Hellsten U."/>
            <person name="Loque D."/>
            <person name="Otillar R."/>
            <person name="Salamov A."/>
            <person name="Schmutz J."/>
            <person name="Shapiro H."/>
            <person name="Lindquist E."/>
            <person name="Lucas S."/>
            <person name="Rokhsar D."/>
            <person name="Grigoriev I.V."/>
        </authorList>
    </citation>
    <scope>NUCLEOTIDE SEQUENCE [LARGE SCALE GENOMIC DNA]</scope>
</reference>
<evidence type="ECO:0000313" key="10">
    <source>
        <dbReference type="EMBL" id="EFJ26480.1"/>
    </source>
</evidence>
<sequence>MARSDRAAQHSAEQKSSSIKNHAAAAAAAGALSPPMMSKAQVVYYLCRGGKIEPPHMIEVPHSHDGLRLRDVKHRLTILRGGGMPNMFSWSCKRMYKSTYIWQDVCDDDSLTPASGGEYVLKGSEYFMESNNNQEKPLKFGTGQEVLQRKFRGAETWLKASSGSLSPKEYAAAGSIPEKMPENCSSVSVQAVTSQLGSLGLDHHNGKRHAPEASSGSDECSSTKRANGGGGFSHEDSGMHDIKVCEVSRPHTGAPSIDHACTVATQTEENGYVYCPPDYKSSGSSTPTCFGNERRHPEQLVPSVAPVGKGPSKHEGGKLKRRFGRQQAEGKGASPKVKMKHSAASCVFLHILSYCGGVDTKMQSRAPTEITSSEYSFDGGICRAENKMVMTSQNRSPQQYSMELHGGHHHHHHQLPYQGMDNNRSGPLIPYSSEYFDVKETVSPLQSSPLQAKSSKAASSLLFELKVHLEESCCSRRLGPSYGGLIGVHMLDCLRVARRAFFGIVSVCFLSGALDFSNSDEDVVVLQEEATDEECGGEGDPKADVEKEPCARRRRPRAAAGSAAGGNLLRSGGGGAPPEVEKEWLWSRCSSAGYDRGAPQVTAAAAANLRPWNRNLRLSKRRFFRHWWQVLVALPACLLKGPIL</sequence>
<dbReference type="InterPro" id="IPR048351">
    <property type="entry name" value="SOK_DIX"/>
</dbReference>
<accession>D8RNE0</accession>
<keyword evidence="11" id="KW-1185">Reference proteome</keyword>
<evidence type="ECO:0000256" key="3">
    <source>
        <dbReference type="ARBA" id="ARBA00022475"/>
    </source>
</evidence>
<dbReference type="InterPro" id="IPR010369">
    <property type="entry name" value="SOK"/>
</dbReference>
<comment type="subcellular location">
    <subcellularLocation>
        <location evidence="1">Cell membrane</location>
        <topology evidence="1">Peripheral membrane protein</topology>
        <orientation evidence="1">Cytoplasmic side</orientation>
    </subcellularLocation>
</comment>
<gene>
    <name evidence="10" type="ORF">SELMODRAFT_413112</name>
</gene>
<feature type="compositionally biased region" description="Low complexity" evidence="8">
    <location>
        <begin position="558"/>
        <end position="570"/>
    </location>
</feature>
<dbReference type="PANTHER" id="PTHR31083">
    <property type="entry name" value="UPSTREAM OF FLC PROTEIN (DUF966)"/>
    <property type="match status" value="1"/>
</dbReference>
<evidence type="ECO:0000259" key="9">
    <source>
        <dbReference type="Pfam" id="PF06136"/>
    </source>
</evidence>
<dbReference type="HOGENOM" id="CLU_431110_0_0_1"/>
<feature type="region of interest" description="Disordered" evidence="8">
    <location>
        <begin position="529"/>
        <end position="576"/>
    </location>
</feature>
<dbReference type="AlphaFoldDB" id="D8RNE0"/>
<keyword evidence="3" id="KW-1003">Cell membrane</keyword>
<dbReference type="Pfam" id="PF06136">
    <property type="entry name" value="SOK"/>
    <property type="match status" value="1"/>
</dbReference>
<organism evidence="11">
    <name type="scientific">Selaginella moellendorffii</name>
    <name type="common">Spikemoss</name>
    <dbReference type="NCBI Taxonomy" id="88036"/>
    <lineage>
        <taxon>Eukaryota</taxon>
        <taxon>Viridiplantae</taxon>
        <taxon>Streptophyta</taxon>
        <taxon>Embryophyta</taxon>
        <taxon>Tracheophyta</taxon>
        <taxon>Lycopodiopsida</taxon>
        <taxon>Selaginellales</taxon>
        <taxon>Selaginellaceae</taxon>
        <taxon>Selaginella</taxon>
    </lineage>
</organism>
<name>D8RNE0_SELML</name>
<dbReference type="InParanoid" id="D8RNE0"/>
<comment type="similarity">
    <text evidence="7">Belongs to the SOSEKI family.</text>
</comment>
<keyword evidence="6" id="KW-0131">Cell cycle</keyword>
<dbReference type="Proteomes" id="UP000001514">
    <property type="component" value="Unassembled WGS sequence"/>
</dbReference>
<keyword evidence="5" id="KW-0472">Membrane</keyword>
<evidence type="ECO:0000256" key="6">
    <source>
        <dbReference type="ARBA" id="ARBA00023306"/>
    </source>
</evidence>
<protein>
    <recommendedName>
        <fullName evidence="9">SOSEKI DIX-like domain-containing protein</fullName>
    </recommendedName>
</protein>
<dbReference type="GO" id="GO:0051258">
    <property type="term" value="P:protein polymerization"/>
    <property type="evidence" value="ECO:0007669"/>
    <property type="project" value="UniProtKB-ARBA"/>
</dbReference>
<dbReference type="GO" id="GO:0051301">
    <property type="term" value="P:cell division"/>
    <property type="evidence" value="ECO:0007669"/>
    <property type="project" value="UniProtKB-KW"/>
</dbReference>
<dbReference type="eggNOG" id="ENOG502QVHU">
    <property type="taxonomic scope" value="Eukaryota"/>
</dbReference>
<evidence type="ECO:0000256" key="1">
    <source>
        <dbReference type="ARBA" id="ARBA00004413"/>
    </source>
</evidence>